<feature type="domain" description="Hydroxyproline O-arabinosyltransferase-like" evidence="7">
    <location>
        <begin position="11"/>
        <end position="305"/>
    </location>
</feature>
<proteinExistence type="predicted"/>
<evidence type="ECO:0000256" key="4">
    <source>
        <dbReference type="ARBA" id="ARBA00022692"/>
    </source>
</evidence>
<reference evidence="8 9" key="1">
    <citation type="journal article" date="2007" name="Proc. Natl. Acad. Sci. U.S.A.">
        <title>The tiny eukaryote Ostreococcus provides genomic insights into the paradox of plankton speciation.</title>
        <authorList>
            <person name="Palenik B."/>
            <person name="Grimwood J."/>
            <person name="Aerts A."/>
            <person name="Rouze P."/>
            <person name="Salamov A."/>
            <person name="Putnam N."/>
            <person name="Dupont C."/>
            <person name="Jorgensen R."/>
            <person name="Derelle E."/>
            <person name="Rombauts S."/>
            <person name="Zhou K."/>
            <person name="Otillar R."/>
            <person name="Merchant S.S."/>
            <person name="Podell S."/>
            <person name="Gaasterland T."/>
            <person name="Napoli C."/>
            <person name="Gendler K."/>
            <person name="Manuell A."/>
            <person name="Tai V."/>
            <person name="Vallon O."/>
            <person name="Piganeau G."/>
            <person name="Jancek S."/>
            <person name="Heijde M."/>
            <person name="Jabbari K."/>
            <person name="Bowler C."/>
            <person name="Lohr M."/>
            <person name="Robbens S."/>
            <person name="Werner G."/>
            <person name="Dubchak I."/>
            <person name="Pazour G.J."/>
            <person name="Ren Q."/>
            <person name="Paulsen I."/>
            <person name="Delwiche C."/>
            <person name="Schmutz J."/>
            <person name="Rokhsar D."/>
            <person name="Van de Peer Y."/>
            <person name="Moreau H."/>
            <person name="Grigoriev I.V."/>
        </authorList>
    </citation>
    <scope>NUCLEOTIDE SEQUENCE [LARGE SCALE GENOMIC DNA]</scope>
    <source>
        <strain evidence="8 9">CCE9901</strain>
    </source>
</reference>
<evidence type="ECO:0000313" key="9">
    <source>
        <dbReference type="Proteomes" id="UP000001568"/>
    </source>
</evidence>
<dbReference type="KEGG" id="olu:OSTLU_37760"/>
<dbReference type="OMA" id="AQPPWDK"/>
<evidence type="ECO:0000256" key="2">
    <source>
        <dbReference type="ARBA" id="ARBA00022676"/>
    </source>
</evidence>
<dbReference type="EMBL" id="CP000596">
    <property type="protein sequence ID" value="ABP00264.1"/>
    <property type="molecule type" value="Genomic_DNA"/>
</dbReference>
<sequence>MRGDPDPSRKFHVVMTTNNAVYQGWQARVMYYHFQKQKAAQGPNGQMGGFTRVLHDVADGLEDEIPTCIVDRLEDELGFVVLSRPFAFVQFFEKCPQIEEDFILMAEPDHLYIKPVPNLMRGDTPAAFPFFYINPKEKPDIVRRFLPGITDEEMKDIDGIGSSPVFIRKDDLERLAPAWAEMSVALQKDKDAKAAWGWVIEMYGYTLAAYKLGISHDLRPQMAAQPPWDKAVGDFISIHFTYGMDYDLDGVFTPGKIGAWRFDKRSYSHAYPPKKIPDPPKGMNNDLVRALVDAVNEASAALPDWGKWGTENVIAGFN</sequence>
<dbReference type="HOGENOM" id="CLU_065254_0_0_1"/>
<keyword evidence="5" id="KW-1133">Transmembrane helix</keyword>
<dbReference type="RefSeq" id="XP_001421970.1">
    <property type="nucleotide sequence ID" value="XM_001421933.1"/>
</dbReference>
<keyword evidence="2" id="KW-0328">Glycosyltransferase</keyword>
<gene>
    <name evidence="8" type="ORF">OSTLU_37760</name>
</gene>
<evidence type="ECO:0000259" key="7">
    <source>
        <dbReference type="Pfam" id="PF23452"/>
    </source>
</evidence>
<organism evidence="8 9">
    <name type="scientific">Ostreococcus lucimarinus (strain CCE9901)</name>
    <dbReference type="NCBI Taxonomy" id="436017"/>
    <lineage>
        <taxon>Eukaryota</taxon>
        <taxon>Viridiplantae</taxon>
        <taxon>Chlorophyta</taxon>
        <taxon>Mamiellophyceae</taxon>
        <taxon>Mamiellales</taxon>
        <taxon>Bathycoccaceae</taxon>
        <taxon>Ostreococcus</taxon>
    </lineage>
</organism>
<keyword evidence="6" id="KW-0472">Membrane</keyword>
<accession>A4S8Y2</accession>
<name>A4S8Y2_OSTLU</name>
<evidence type="ECO:0000256" key="6">
    <source>
        <dbReference type="ARBA" id="ARBA00023136"/>
    </source>
</evidence>
<dbReference type="eggNOG" id="ENOG502QQNK">
    <property type="taxonomic scope" value="Eukaryota"/>
</dbReference>
<dbReference type="Proteomes" id="UP000001568">
    <property type="component" value="Chromosome 16"/>
</dbReference>
<dbReference type="GO" id="GO:0016020">
    <property type="term" value="C:membrane"/>
    <property type="evidence" value="ECO:0007669"/>
    <property type="project" value="UniProtKB-SubCell"/>
</dbReference>
<comment type="subcellular location">
    <subcellularLocation>
        <location evidence="1">Membrane</location>
        <topology evidence="1">Single-pass membrane protein</topology>
    </subcellularLocation>
</comment>
<evidence type="ECO:0000256" key="5">
    <source>
        <dbReference type="ARBA" id="ARBA00022989"/>
    </source>
</evidence>
<evidence type="ECO:0000256" key="3">
    <source>
        <dbReference type="ARBA" id="ARBA00022679"/>
    </source>
</evidence>
<protein>
    <recommendedName>
        <fullName evidence="7">Hydroxyproline O-arabinosyltransferase-like domain-containing protein</fullName>
    </recommendedName>
</protein>
<dbReference type="GO" id="GO:0016757">
    <property type="term" value="F:glycosyltransferase activity"/>
    <property type="evidence" value="ECO:0007669"/>
    <property type="project" value="UniProtKB-KW"/>
</dbReference>
<dbReference type="Gramene" id="ABP00264">
    <property type="protein sequence ID" value="ABP00264"/>
    <property type="gene ID" value="OSTLU_37760"/>
</dbReference>
<dbReference type="Pfam" id="PF23452">
    <property type="entry name" value="HPAT"/>
    <property type="match status" value="1"/>
</dbReference>
<dbReference type="PANTHER" id="PTHR31485:SF4">
    <property type="entry name" value="HYDROXYPROLINE O-ARABINOSYLTRANSFERASE RDN1"/>
    <property type="match status" value="1"/>
</dbReference>
<evidence type="ECO:0000313" key="8">
    <source>
        <dbReference type="EMBL" id="ABP00264.1"/>
    </source>
</evidence>
<keyword evidence="4" id="KW-0812">Transmembrane</keyword>
<dbReference type="STRING" id="436017.A4S8Y2"/>
<dbReference type="InterPro" id="IPR056508">
    <property type="entry name" value="HPAT-like"/>
</dbReference>
<keyword evidence="3" id="KW-0808">Transferase</keyword>
<dbReference type="AlphaFoldDB" id="A4S8Y2"/>
<dbReference type="InterPro" id="IPR044845">
    <property type="entry name" value="HPAT/SRGT1-like"/>
</dbReference>
<dbReference type="GeneID" id="5006010"/>
<evidence type="ECO:0000256" key="1">
    <source>
        <dbReference type="ARBA" id="ARBA00004167"/>
    </source>
</evidence>
<dbReference type="OrthoDB" id="10259977at2759"/>
<keyword evidence="9" id="KW-1185">Reference proteome</keyword>
<dbReference type="PANTHER" id="PTHR31485">
    <property type="entry name" value="PEPTIDYL SERINE ALPHA-GALACTOSYLTRANSFERASE"/>
    <property type="match status" value="1"/>
</dbReference>